<protein>
    <submittedName>
        <fullName evidence="2">Uncharacterized protein</fullName>
    </submittedName>
</protein>
<dbReference type="OrthoDB" id="4496929at2"/>
<sequence length="936" mass="102163">MSNPKTDTNLLSNPQEAFQTLASGGNLFIISVLDEVSLGKDTDIGDDLTAYDHVYLYGQGCLLSQSVKLKNSLFSLQSLTTTGPGLFDLSGKPGTSPDTPNQNPNEKGQPGGSGEPGGTFRLYLQNVADNRLNFKVSVAGGAGGDGQQGKINTDGGDGGDGGNGGTAEVLVGLSCCNLLDSLRAVAGLDNLARRHVALTPIIGAYKADTQWASLIPLLTKAARAKSLDDSTRALQAVADELASMDSQFDNTLHGNLVVNGGIYGTYGQGKTPGTNGSPGSPGSKSLFTFGRLSQLDWETGHTAPGFFVHPSQVSRLMDKARLTYWTMDPVGRPQSVTDTMVLFQQIEEKTAPFAYATPENKALRSYYTAHETEYGALGAVQQLQSLHAQAVNALLQIKQGQDLFGFAADHVPLVSFDSLFQTLDELMANFSLIQAAYDDYFAKLKEKKTEIASVVTTRQKNEALISNAKSQIRMLKVLLIKQAGVIDSYQSILPTLKKKVTDLLKTFETKVKDHFDFNFDSFLQNMSMVAFAPESKFMALTQGAEFLHNSLSKVTDSRGIAVNKDYLVDEIQTVQSSVKGLQEGYEALNDGTLKPDDPGGAKLMAEEQQFQTFFNDFKDQFPDDLKELKKAFDAYVQKVQERNNHILQYNAQVIVALKNHQLIDSLTAEDATYTAKVLSTMDPSLPDMVSFMSRSYYTARQQIMEFMDLTQQAYRFWALSDAEIISSTFSGNLPTLNASALLAAKSDLLAKTDKALEHFGSNAQHFPDKPDEKGLMVEVGQGERSVLPYLNLMTISLAAPSLTTGKADSVFAGMCDVRISRVRLWLDGVKTDSETLSIHITHTGGEEIYDQANNRFTFTHEPVTKLFTYNLTTKKIFEDANFGVEQNADQGTSEYAALGPFTQWQFKIDPDLNPGLDLSGLSAARIEFHGTNYVFA</sequence>
<reference evidence="2 3" key="1">
    <citation type="submission" date="2016-10" db="EMBL/GenBank/DDBJ databases">
        <authorList>
            <person name="de Groot N.N."/>
        </authorList>
    </citation>
    <scope>NUCLEOTIDE SEQUENCE [LARGE SCALE GENOMIC DNA]</scope>
    <source>
        <strain evidence="2 3">AA1</strain>
    </source>
</reference>
<dbReference type="AlphaFoldDB" id="A0A1G5HWY0"/>
<evidence type="ECO:0000256" key="1">
    <source>
        <dbReference type="SAM" id="MobiDB-lite"/>
    </source>
</evidence>
<gene>
    <name evidence="2" type="ORF">SAMN05216233_11649</name>
</gene>
<keyword evidence="3" id="KW-1185">Reference proteome</keyword>
<organism evidence="2 3">
    <name type="scientific">Desulfoluna spongiiphila</name>
    <dbReference type="NCBI Taxonomy" id="419481"/>
    <lineage>
        <taxon>Bacteria</taxon>
        <taxon>Pseudomonadati</taxon>
        <taxon>Thermodesulfobacteriota</taxon>
        <taxon>Desulfobacteria</taxon>
        <taxon>Desulfobacterales</taxon>
        <taxon>Desulfolunaceae</taxon>
        <taxon>Desulfoluna</taxon>
    </lineage>
</organism>
<feature type="region of interest" description="Disordered" evidence="1">
    <location>
        <begin position="85"/>
        <end position="119"/>
    </location>
</feature>
<dbReference type="EMBL" id="FMUX01000016">
    <property type="protein sequence ID" value="SCY68296.1"/>
    <property type="molecule type" value="Genomic_DNA"/>
</dbReference>
<dbReference type="STRING" id="419481.SAMN05216233_11649"/>
<dbReference type="Proteomes" id="UP000198870">
    <property type="component" value="Unassembled WGS sequence"/>
</dbReference>
<evidence type="ECO:0000313" key="2">
    <source>
        <dbReference type="EMBL" id="SCY68296.1"/>
    </source>
</evidence>
<feature type="compositionally biased region" description="Polar residues" evidence="1">
    <location>
        <begin position="96"/>
        <end position="106"/>
    </location>
</feature>
<dbReference type="RefSeq" id="WP_092212998.1">
    <property type="nucleotide sequence ID" value="NZ_FMUX01000016.1"/>
</dbReference>
<proteinExistence type="predicted"/>
<accession>A0A1G5HWY0</accession>
<evidence type="ECO:0000313" key="3">
    <source>
        <dbReference type="Proteomes" id="UP000198870"/>
    </source>
</evidence>
<name>A0A1G5HWY0_9BACT</name>